<name>A0ABQ9IKI2_9NEOP</name>
<reference evidence="2 3" key="1">
    <citation type="submission" date="2023-02" db="EMBL/GenBank/DDBJ databases">
        <title>LHISI_Scaffold_Assembly.</title>
        <authorList>
            <person name="Stuart O.P."/>
            <person name="Cleave R."/>
            <person name="Magrath M.J.L."/>
            <person name="Mikheyev A.S."/>
        </authorList>
    </citation>
    <scope>NUCLEOTIDE SEQUENCE [LARGE SCALE GENOMIC DNA]</scope>
    <source>
        <strain evidence="2">Daus_M_001</strain>
        <tissue evidence="2">Leg muscle</tissue>
    </source>
</reference>
<proteinExistence type="predicted"/>
<feature type="compositionally biased region" description="Basic and acidic residues" evidence="1">
    <location>
        <begin position="13"/>
        <end position="26"/>
    </location>
</feature>
<dbReference type="Proteomes" id="UP001159363">
    <property type="component" value="Chromosome 1"/>
</dbReference>
<keyword evidence="3" id="KW-1185">Reference proteome</keyword>
<evidence type="ECO:0000256" key="1">
    <source>
        <dbReference type="SAM" id="MobiDB-lite"/>
    </source>
</evidence>
<comment type="caution">
    <text evidence="2">The sequence shown here is derived from an EMBL/GenBank/DDBJ whole genome shotgun (WGS) entry which is preliminary data.</text>
</comment>
<evidence type="ECO:0000313" key="2">
    <source>
        <dbReference type="EMBL" id="KAJ8897211.1"/>
    </source>
</evidence>
<dbReference type="EMBL" id="JARBHB010000001">
    <property type="protein sequence ID" value="KAJ8897211.1"/>
    <property type="molecule type" value="Genomic_DNA"/>
</dbReference>
<organism evidence="2 3">
    <name type="scientific">Dryococelus australis</name>
    <dbReference type="NCBI Taxonomy" id="614101"/>
    <lineage>
        <taxon>Eukaryota</taxon>
        <taxon>Metazoa</taxon>
        <taxon>Ecdysozoa</taxon>
        <taxon>Arthropoda</taxon>
        <taxon>Hexapoda</taxon>
        <taxon>Insecta</taxon>
        <taxon>Pterygota</taxon>
        <taxon>Neoptera</taxon>
        <taxon>Polyneoptera</taxon>
        <taxon>Phasmatodea</taxon>
        <taxon>Verophasmatodea</taxon>
        <taxon>Anareolatae</taxon>
        <taxon>Phasmatidae</taxon>
        <taxon>Eurycanthinae</taxon>
        <taxon>Dryococelus</taxon>
    </lineage>
</organism>
<feature type="region of interest" description="Disordered" evidence="1">
    <location>
        <begin position="13"/>
        <end position="33"/>
    </location>
</feature>
<evidence type="ECO:0000313" key="3">
    <source>
        <dbReference type="Proteomes" id="UP001159363"/>
    </source>
</evidence>
<gene>
    <name evidence="2" type="ORF">PR048_002557</name>
</gene>
<protein>
    <submittedName>
        <fullName evidence="2">Uncharacterized protein</fullName>
    </submittedName>
</protein>
<accession>A0ABQ9IKI2</accession>
<feature type="region of interest" description="Disordered" evidence="1">
    <location>
        <begin position="240"/>
        <end position="259"/>
    </location>
</feature>
<sequence length="623" mass="69861">MSEEILAARNSEVLRADKGDRGDPRENPPTSGIVQRDSCIIPPTCVISTDRTIGIFCSQQKLGPVPIDAESSCCIAWAAIRQHAVLFLPKGLVLAEPNKSAPCFSLWSYTNTSPVAYSSPLKVKSIIYVTTQHFDVKVKLAQYTSSGHTRKVNAAFVLSRASVKECVAQRRELHIYDYYGSSEGEIARLVNRPHFTVQDVIKSFKERKIIANKPKQSSREIFSDRDERWLLRKVKSENGAAPECRGMATGDSRENPPTSGIVRHDSHLRKSWSVHKDFQFWKTLLISDECKGNLFSSCGKAYVRRKPITELQVKILSTVDDQLRYGILWPFPYWRRTLRSFGDLSTHQQYWTRRLCRVLPAVVNKSHDGHDTICAITRTTTSKNALAISWTPVVSGVSDILIGYIKCHGETSTPLIGRYVEFNVSSTASSLETTQPSIHEAAETKRLAIVRNDPGCVFKAYVLQACSITVVQLTTTPLLECAKMHYRAGPPLVRPRANSYWHRFHKWRFHIWGDVDPCRLDRYPQHSVTFSSSILAVAETLQKAPLTNCEQLGPDDTVDYPAVIAHRCGARGVHGGLQVAVQRCQSTTDIGCSREIQHHDGNTARRSDEAVEARVSVALYGRR</sequence>